<evidence type="ECO:0000313" key="4">
    <source>
        <dbReference type="Proteomes" id="UP000199202"/>
    </source>
</evidence>
<sequence length="294" mass="33200">MFTPIPRTNAAAAPARPKARHSMRRMAVSTLRGSLAVALVAVTAPAARAEDEYDWFDSVPDHPTAHPTPTQKARKTPTPTPKPTRTPTPTPTETETPAASGASAEADTTARGPFFRRLRPRLNVHLGDGRCDERLFYKVNHLSPMNFFLPRTRYIDGPGGSMTVTVTREHEVTAFLETESERQDSISRPLIVTPTITAGELVRNLRRLGLPHLEERHMVFSGHEYTRDITENKYGNMWYRVFGYRVGWSAWSVLGTCRHVLIDKGLANIPSRVEGWRYWETDRPRFKGRVLSQK</sequence>
<feature type="compositionally biased region" description="Pro residues" evidence="1">
    <location>
        <begin position="78"/>
        <end position="90"/>
    </location>
</feature>
<reference evidence="3 4" key="1">
    <citation type="submission" date="2016-10" db="EMBL/GenBank/DDBJ databases">
        <authorList>
            <person name="de Groot N.N."/>
        </authorList>
    </citation>
    <scope>NUCLEOTIDE SEQUENCE [LARGE SCALE GENOMIC DNA]</scope>
    <source>
        <strain evidence="3 4">CGMCC 4.6533</strain>
    </source>
</reference>
<organism evidence="3 4">
    <name type="scientific">Nonomuraea jiangxiensis</name>
    <dbReference type="NCBI Taxonomy" id="633440"/>
    <lineage>
        <taxon>Bacteria</taxon>
        <taxon>Bacillati</taxon>
        <taxon>Actinomycetota</taxon>
        <taxon>Actinomycetes</taxon>
        <taxon>Streptosporangiales</taxon>
        <taxon>Streptosporangiaceae</taxon>
        <taxon>Nonomuraea</taxon>
    </lineage>
</organism>
<feature type="chain" id="PRO_5011580481" evidence="2">
    <location>
        <begin position="50"/>
        <end position="294"/>
    </location>
</feature>
<feature type="region of interest" description="Disordered" evidence="1">
    <location>
        <begin position="1"/>
        <end position="25"/>
    </location>
</feature>
<feature type="region of interest" description="Disordered" evidence="1">
    <location>
        <begin position="57"/>
        <end position="112"/>
    </location>
</feature>
<name>A0A1G8FTQ0_9ACTN</name>
<dbReference type="STRING" id="633440.SAMN05421869_103424"/>
<feature type="signal peptide" evidence="2">
    <location>
        <begin position="1"/>
        <end position="49"/>
    </location>
</feature>
<feature type="compositionally biased region" description="Low complexity" evidence="1">
    <location>
        <begin position="1"/>
        <end position="16"/>
    </location>
</feature>
<dbReference type="AlphaFoldDB" id="A0A1G8FTQ0"/>
<evidence type="ECO:0000256" key="1">
    <source>
        <dbReference type="SAM" id="MobiDB-lite"/>
    </source>
</evidence>
<gene>
    <name evidence="3" type="ORF">SAMN05421869_103424</name>
</gene>
<keyword evidence="4" id="KW-1185">Reference proteome</keyword>
<protein>
    <submittedName>
        <fullName evidence="3">Uncharacterized protein</fullName>
    </submittedName>
</protein>
<dbReference type="EMBL" id="FNDJ01000003">
    <property type="protein sequence ID" value="SDH85467.1"/>
    <property type="molecule type" value="Genomic_DNA"/>
</dbReference>
<proteinExistence type="predicted"/>
<evidence type="ECO:0000256" key="2">
    <source>
        <dbReference type="SAM" id="SignalP"/>
    </source>
</evidence>
<feature type="compositionally biased region" description="Low complexity" evidence="1">
    <location>
        <begin position="91"/>
        <end position="112"/>
    </location>
</feature>
<dbReference type="Proteomes" id="UP000199202">
    <property type="component" value="Unassembled WGS sequence"/>
</dbReference>
<accession>A0A1G8FTQ0</accession>
<keyword evidence="2" id="KW-0732">Signal</keyword>
<evidence type="ECO:0000313" key="3">
    <source>
        <dbReference type="EMBL" id="SDH85467.1"/>
    </source>
</evidence>